<feature type="transmembrane region" description="Helical" evidence="1">
    <location>
        <begin position="15"/>
        <end position="36"/>
    </location>
</feature>
<dbReference type="Proteomes" id="UP000619479">
    <property type="component" value="Unassembled WGS sequence"/>
</dbReference>
<keyword evidence="1" id="KW-0812">Transmembrane</keyword>
<feature type="transmembrane region" description="Helical" evidence="1">
    <location>
        <begin position="88"/>
        <end position="110"/>
    </location>
</feature>
<keyword evidence="3" id="KW-1185">Reference proteome</keyword>
<reference evidence="2" key="1">
    <citation type="submission" date="2021-01" db="EMBL/GenBank/DDBJ databases">
        <title>Whole genome shotgun sequence of Actinoplanes cyaneus NBRC 14990.</title>
        <authorList>
            <person name="Komaki H."/>
            <person name="Tamura T."/>
        </authorList>
    </citation>
    <scope>NUCLEOTIDE SEQUENCE</scope>
    <source>
        <strain evidence="2">NBRC 14990</strain>
    </source>
</reference>
<comment type="caution">
    <text evidence="2">The sequence shown here is derived from an EMBL/GenBank/DDBJ whole genome shotgun (WGS) entry which is preliminary data.</text>
</comment>
<dbReference type="AlphaFoldDB" id="A0A919IRH2"/>
<keyword evidence="1" id="KW-0472">Membrane</keyword>
<dbReference type="RefSeq" id="WP_239175593.1">
    <property type="nucleotide sequence ID" value="NZ_BAAAUC010000024.1"/>
</dbReference>
<evidence type="ECO:0000313" key="2">
    <source>
        <dbReference type="EMBL" id="GID69886.1"/>
    </source>
</evidence>
<organism evidence="2 3">
    <name type="scientific">Actinoplanes cyaneus</name>
    <dbReference type="NCBI Taxonomy" id="52696"/>
    <lineage>
        <taxon>Bacteria</taxon>
        <taxon>Bacillati</taxon>
        <taxon>Actinomycetota</taxon>
        <taxon>Actinomycetes</taxon>
        <taxon>Micromonosporales</taxon>
        <taxon>Micromonosporaceae</taxon>
        <taxon>Actinoplanes</taxon>
    </lineage>
</organism>
<dbReference type="InterPro" id="IPR045713">
    <property type="entry name" value="DUF6069"/>
</dbReference>
<feature type="transmembrane region" description="Helical" evidence="1">
    <location>
        <begin position="56"/>
        <end position="81"/>
    </location>
</feature>
<dbReference type="Pfam" id="PF19545">
    <property type="entry name" value="DUF6069"/>
    <property type="match status" value="1"/>
</dbReference>
<protein>
    <submittedName>
        <fullName evidence="2">Uncharacterized protein</fullName>
    </submittedName>
</protein>
<accession>A0A919IRH2</accession>
<feature type="transmembrane region" description="Helical" evidence="1">
    <location>
        <begin position="116"/>
        <end position="133"/>
    </location>
</feature>
<gene>
    <name evidence="2" type="ORF">Acy02nite_77670</name>
</gene>
<dbReference type="EMBL" id="BOMH01000068">
    <property type="protein sequence ID" value="GID69886.1"/>
    <property type="molecule type" value="Genomic_DNA"/>
</dbReference>
<proteinExistence type="predicted"/>
<evidence type="ECO:0000256" key="1">
    <source>
        <dbReference type="SAM" id="Phobius"/>
    </source>
</evidence>
<keyword evidence="1" id="KW-1133">Transmembrane helix</keyword>
<evidence type="ECO:0000313" key="3">
    <source>
        <dbReference type="Proteomes" id="UP000619479"/>
    </source>
</evidence>
<name>A0A919IRH2_9ACTN</name>
<sequence length="141" mass="14549">MTVAEQSAGTGTRRVAARALVATGAALAAILVYVIADPVLGLDLTVPEAPGSSARVSLEIGPVVITAVLAVLAGWGLLALLERITAKGLTIWTVIALVVLAVSLPYMPGFTVTERITLAVMHVLLAAILILGMRRTATRGR</sequence>